<dbReference type="InterPro" id="IPR005793">
    <property type="entry name" value="Formyl_trans_C"/>
</dbReference>
<evidence type="ECO:0000256" key="1">
    <source>
        <dbReference type="ARBA" id="ARBA00002606"/>
    </source>
</evidence>
<dbReference type="CDD" id="cd08646">
    <property type="entry name" value="FMT_core_Met-tRNA-FMT_N"/>
    <property type="match status" value="1"/>
</dbReference>
<accession>A0ABT4RR73</accession>
<evidence type="ECO:0000259" key="10">
    <source>
        <dbReference type="Pfam" id="PF02911"/>
    </source>
</evidence>
<dbReference type="HAMAP" id="MF_00182">
    <property type="entry name" value="Formyl_trans"/>
    <property type="match status" value="1"/>
</dbReference>
<evidence type="ECO:0000259" key="9">
    <source>
        <dbReference type="Pfam" id="PF00551"/>
    </source>
</evidence>
<dbReference type="Pfam" id="PF13646">
    <property type="entry name" value="HEAT_2"/>
    <property type="match status" value="1"/>
</dbReference>
<dbReference type="CDD" id="cd08704">
    <property type="entry name" value="Met_tRNA_FMT_C"/>
    <property type="match status" value="1"/>
</dbReference>
<dbReference type="InterPro" id="IPR004155">
    <property type="entry name" value="PBS_lyase_HEAT"/>
</dbReference>
<dbReference type="Pfam" id="PF00551">
    <property type="entry name" value="Formyl_trans_N"/>
    <property type="match status" value="1"/>
</dbReference>
<dbReference type="InterPro" id="IPR011989">
    <property type="entry name" value="ARM-like"/>
</dbReference>
<dbReference type="SMART" id="SM00567">
    <property type="entry name" value="EZ_HEAT"/>
    <property type="match status" value="3"/>
</dbReference>
<evidence type="ECO:0000256" key="5">
    <source>
        <dbReference type="ARBA" id="ARBA00022679"/>
    </source>
</evidence>
<dbReference type="EC" id="2.1.2.9" evidence="3 8"/>
<dbReference type="RefSeq" id="WP_202952362.1">
    <property type="nucleotide sequence ID" value="NZ_JAPCID010000049.1"/>
</dbReference>
<dbReference type="SUPFAM" id="SSF50486">
    <property type="entry name" value="FMT C-terminal domain-like"/>
    <property type="match status" value="1"/>
</dbReference>
<dbReference type="InterPro" id="IPR036477">
    <property type="entry name" value="Formyl_transf_N_sf"/>
</dbReference>
<dbReference type="Proteomes" id="UP001147700">
    <property type="component" value="Unassembled WGS sequence"/>
</dbReference>
<dbReference type="InterPro" id="IPR041711">
    <property type="entry name" value="Met-tRNA-FMT_N"/>
</dbReference>
<dbReference type="InterPro" id="IPR005794">
    <property type="entry name" value="Fmt"/>
</dbReference>
<dbReference type="EMBL" id="JAPCID010000049">
    <property type="protein sequence ID" value="MDA0141069.1"/>
    <property type="molecule type" value="Genomic_DNA"/>
</dbReference>
<proteinExistence type="inferred from homology"/>
<dbReference type="InterPro" id="IPR002376">
    <property type="entry name" value="Formyl_transf_N"/>
</dbReference>
<evidence type="ECO:0000256" key="2">
    <source>
        <dbReference type="ARBA" id="ARBA00010699"/>
    </source>
</evidence>
<dbReference type="NCBIfam" id="TIGR00460">
    <property type="entry name" value="fmt"/>
    <property type="match status" value="1"/>
</dbReference>
<evidence type="ECO:0000256" key="8">
    <source>
        <dbReference type="HAMAP-Rule" id="MF_00182"/>
    </source>
</evidence>
<dbReference type="Gene3D" id="1.25.10.10">
    <property type="entry name" value="Leucine-rich Repeat Variant"/>
    <property type="match status" value="1"/>
</dbReference>
<dbReference type="Gene3D" id="3.40.50.170">
    <property type="entry name" value="Formyl transferase, N-terminal domain"/>
    <property type="match status" value="1"/>
</dbReference>
<evidence type="ECO:0000313" key="12">
    <source>
        <dbReference type="Proteomes" id="UP001147700"/>
    </source>
</evidence>
<gene>
    <name evidence="8 11" type="primary">fmt</name>
    <name evidence="11" type="ORF">OJ962_26465</name>
</gene>
<dbReference type="SUPFAM" id="SSF48371">
    <property type="entry name" value="ARM repeat"/>
    <property type="match status" value="1"/>
</dbReference>
<reference evidence="11" key="1">
    <citation type="submission" date="2022-10" db="EMBL/GenBank/DDBJ databases">
        <title>The WGS of Solirubrobacter sp. CPCC 204708.</title>
        <authorList>
            <person name="Jiang Z."/>
        </authorList>
    </citation>
    <scope>NUCLEOTIDE SEQUENCE</scope>
    <source>
        <strain evidence="11">CPCC 204708</strain>
    </source>
</reference>
<feature type="domain" description="Formyl transferase C-terminal" evidence="10">
    <location>
        <begin position="198"/>
        <end position="295"/>
    </location>
</feature>
<protein>
    <recommendedName>
        <fullName evidence="4 8">Methionyl-tRNA formyltransferase</fullName>
        <ecNumber evidence="3 8">2.1.2.9</ecNumber>
    </recommendedName>
</protein>
<comment type="similarity">
    <text evidence="2 8">Belongs to the Fmt family.</text>
</comment>
<evidence type="ECO:0000256" key="6">
    <source>
        <dbReference type="ARBA" id="ARBA00022917"/>
    </source>
</evidence>
<evidence type="ECO:0000313" key="11">
    <source>
        <dbReference type="EMBL" id="MDA0141069.1"/>
    </source>
</evidence>
<dbReference type="SUPFAM" id="SSF53328">
    <property type="entry name" value="Formyltransferase"/>
    <property type="match status" value="1"/>
</dbReference>
<dbReference type="GO" id="GO:0004479">
    <property type="term" value="F:methionyl-tRNA formyltransferase activity"/>
    <property type="evidence" value="ECO:0007669"/>
    <property type="project" value="UniProtKB-EC"/>
</dbReference>
<dbReference type="Gene3D" id="3.10.25.10">
    <property type="entry name" value="Formyl transferase, C-terminal domain"/>
    <property type="match status" value="1"/>
</dbReference>
<dbReference type="InterPro" id="IPR044135">
    <property type="entry name" value="Met-tRNA-FMT_C"/>
</dbReference>
<dbReference type="PANTHER" id="PTHR11138">
    <property type="entry name" value="METHIONYL-TRNA FORMYLTRANSFERASE"/>
    <property type="match status" value="1"/>
</dbReference>
<evidence type="ECO:0000256" key="7">
    <source>
        <dbReference type="ARBA" id="ARBA00048558"/>
    </source>
</evidence>
<dbReference type="InterPro" id="IPR016024">
    <property type="entry name" value="ARM-type_fold"/>
</dbReference>
<keyword evidence="6 8" id="KW-0648">Protein biosynthesis</keyword>
<comment type="caution">
    <text evidence="11">The sequence shown here is derived from an EMBL/GenBank/DDBJ whole genome shotgun (WGS) entry which is preliminary data.</text>
</comment>
<dbReference type="InterPro" id="IPR037022">
    <property type="entry name" value="Formyl_trans_C_sf"/>
</dbReference>
<evidence type="ECO:0000256" key="4">
    <source>
        <dbReference type="ARBA" id="ARBA00016014"/>
    </source>
</evidence>
<dbReference type="InterPro" id="IPR011034">
    <property type="entry name" value="Formyl_transferase-like_C_sf"/>
</dbReference>
<comment type="function">
    <text evidence="1 8">Attaches a formyl group to the free amino group of methionyl-tRNA(fMet). The formyl group appears to play a dual role in the initiator identity of N-formylmethionyl-tRNA by promoting its recognition by IF2 and preventing the misappropriation of this tRNA by the elongation apparatus.</text>
</comment>
<dbReference type="Pfam" id="PF02911">
    <property type="entry name" value="Formyl_trans_C"/>
    <property type="match status" value="1"/>
</dbReference>
<feature type="domain" description="Formyl transferase N-terminal" evidence="9">
    <location>
        <begin position="3"/>
        <end position="178"/>
    </location>
</feature>
<comment type="catalytic activity">
    <reaction evidence="7 8">
        <text>L-methionyl-tRNA(fMet) + (6R)-10-formyltetrahydrofolate = N-formyl-L-methionyl-tRNA(fMet) + (6S)-5,6,7,8-tetrahydrofolate + H(+)</text>
        <dbReference type="Rhea" id="RHEA:24380"/>
        <dbReference type="Rhea" id="RHEA-COMP:9952"/>
        <dbReference type="Rhea" id="RHEA-COMP:9953"/>
        <dbReference type="ChEBI" id="CHEBI:15378"/>
        <dbReference type="ChEBI" id="CHEBI:57453"/>
        <dbReference type="ChEBI" id="CHEBI:78530"/>
        <dbReference type="ChEBI" id="CHEBI:78844"/>
        <dbReference type="ChEBI" id="CHEBI:195366"/>
        <dbReference type="EC" id="2.1.2.9"/>
    </reaction>
</comment>
<sequence>MRNVYLGTSEFAAVVLRALAASDHRPQLVVTRPDAKQGRGQKLAPPPVAVLAAELGIPFIQPADLHAPETLQAIAEVQPEVLTTCAYGVLIKEPLLSDYEMINVHPSLLPRWRGAAPIERSIMAGDAETGVAIMRVTAGWDSGPVYALGREPIREDDDYGTLVPRLEELGARLLVQVLDERPQPVEQDESGVTYANKIGARERALDPTQTPEEVERTIRALRPHIGSRLPLPDGTFLGVTAARVDGPTRAPAGGLVRTDGLRLLLDCHGGALEILEVRPPGGKVMPAADWLRGQRDAMLTNFRFDPALPDRGLDEILETAQREWRDPDDEWQPHVCALAARGDAETLAALEPLARSDKPELRELAAYVVGQLGTTTPALPAEQEAALRSMAEREQDPTVLAAIICAFGHMGAPAGHDWLLAQRGHADVSVREAVAFALGGRPGEDTLAALIELSADEDAKVRDWATFALGTLAPSDGDELRDALAARLDDPDEDTRMEAVHGLALRGDARAAEPARELLAGRDASDDGVWRRHLLAETRESLDS</sequence>
<name>A0ABT4RR73_9ACTN</name>
<dbReference type="PANTHER" id="PTHR11138:SF5">
    <property type="entry name" value="METHIONYL-TRNA FORMYLTRANSFERASE, MITOCHONDRIAL"/>
    <property type="match status" value="1"/>
</dbReference>
<keyword evidence="5 8" id="KW-0808">Transferase</keyword>
<organism evidence="11 12">
    <name type="scientific">Solirubrobacter deserti</name>
    <dbReference type="NCBI Taxonomy" id="2282478"/>
    <lineage>
        <taxon>Bacteria</taxon>
        <taxon>Bacillati</taxon>
        <taxon>Actinomycetota</taxon>
        <taxon>Thermoleophilia</taxon>
        <taxon>Solirubrobacterales</taxon>
        <taxon>Solirubrobacteraceae</taxon>
        <taxon>Solirubrobacter</taxon>
    </lineage>
</organism>
<feature type="binding site" evidence="8">
    <location>
        <begin position="107"/>
        <end position="110"/>
    </location>
    <ligand>
        <name>(6S)-5,6,7,8-tetrahydrofolate</name>
        <dbReference type="ChEBI" id="CHEBI:57453"/>
    </ligand>
</feature>
<keyword evidence="12" id="KW-1185">Reference proteome</keyword>
<evidence type="ECO:0000256" key="3">
    <source>
        <dbReference type="ARBA" id="ARBA00012261"/>
    </source>
</evidence>